<dbReference type="STRING" id="103621.GCA_001067145_00205"/>
<dbReference type="Proteomes" id="UP000004778">
    <property type="component" value="Unassembled WGS sequence"/>
</dbReference>
<dbReference type="eggNOG" id="ENOG5031HPT">
    <property type="taxonomic scope" value="Bacteria"/>
</dbReference>
<name>C0W727_9ACTO</name>
<comment type="caution">
    <text evidence="1">The sequence shown here is derived from an EMBL/GenBank/DDBJ whole genome shotgun (WGS) entry which is preliminary data.</text>
</comment>
<dbReference type="HOGENOM" id="CLU_2520187_0_0_11"/>
<dbReference type="EMBL" id="ACFH01000110">
    <property type="protein sequence ID" value="EEH65506.1"/>
    <property type="molecule type" value="Genomic_DNA"/>
</dbReference>
<evidence type="ECO:0000313" key="1">
    <source>
        <dbReference type="EMBL" id="EEH65506.1"/>
    </source>
</evidence>
<dbReference type="AlphaFoldDB" id="C0W727"/>
<sequence length="84" mass="9700">MRLDKHKWAFTNQSGRVIELVAISALPDEAEQFVRYSSLPHRLDYGDQYALTILGAWGLTVDALIIKWRFKGEDQIHETRRSVA</sequence>
<keyword evidence="2" id="KW-1185">Reference proteome</keyword>
<accession>C0W727</accession>
<evidence type="ECO:0000313" key="2">
    <source>
        <dbReference type="Proteomes" id="UP000004778"/>
    </source>
</evidence>
<reference evidence="1 2" key="1">
    <citation type="submission" date="2009-01" db="EMBL/GenBank/DDBJ databases">
        <authorList>
            <person name="Qin X."/>
            <person name="Bachman B."/>
            <person name="Battles P."/>
            <person name="Bell A."/>
            <person name="Bess C."/>
            <person name="Bickham C."/>
            <person name="Chaboub L."/>
            <person name="Chen D."/>
            <person name="Coyle M."/>
            <person name="Deiros D.R."/>
            <person name="Dinh H."/>
            <person name="Forbes L."/>
            <person name="Fowler G."/>
            <person name="Francisco L."/>
            <person name="Fu Q."/>
            <person name="Gubbala S."/>
            <person name="Hale W."/>
            <person name="Han Y."/>
            <person name="Hemphill L."/>
            <person name="Highlander S.K."/>
            <person name="Hirani K."/>
            <person name="Hogues M."/>
            <person name="Jackson L."/>
            <person name="Jakkamsetti A."/>
            <person name="Javaid M."/>
            <person name="Jiang H."/>
            <person name="Korchina V."/>
            <person name="Kovar C."/>
            <person name="Lara F."/>
            <person name="Lee S."/>
            <person name="Mata R."/>
            <person name="Mathew T."/>
            <person name="Moen C."/>
            <person name="Morales K."/>
            <person name="Munidasa M."/>
            <person name="Nazareth L."/>
            <person name="Ngo R."/>
            <person name="Nguyen L."/>
            <person name="Okwuonu G."/>
            <person name="Ongeri F."/>
            <person name="Patil S."/>
            <person name="Petrosino J."/>
            <person name="Pham C."/>
            <person name="Pham P."/>
            <person name="Pu L.-L."/>
            <person name="Puazo M."/>
            <person name="Raj R."/>
            <person name="Reid J."/>
            <person name="Rouhana J."/>
            <person name="Saada N."/>
            <person name="Shang Y."/>
            <person name="Simmons D."/>
            <person name="Thornton R."/>
            <person name="Warren J."/>
            <person name="Weissenberger G."/>
            <person name="Zhang J."/>
            <person name="Zhang L."/>
            <person name="Zhou C."/>
            <person name="Zhu D."/>
            <person name="Muzny D."/>
            <person name="Worley K."/>
            <person name="Gibbs R."/>
        </authorList>
    </citation>
    <scope>NUCLEOTIDE SEQUENCE [LARGE SCALE GENOMIC DNA]</scope>
    <source>
        <strain evidence="1 2">DSM 15434</strain>
    </source>
</reference>
<organism evidence="1 2">
    <name type="scientific">Actinomyces urogenitalis DSM 15434</name>
    <dbReference type="NCBI Taxonomy" id="525246"/>
    <lineage>
        <taxon>Bacteria</taxon>
        <taxon>Bacillati</taxon>
        <taxon>Actinomycetota</taxon>
        <taxon>Actinomycetes</taxon>
        <taxon>Actinomycetales</taxon>
        <taxon>Actinomycetaceae</taxon>
        <taxon>Actinomyces</taxon>
    </lineage>
</organism>
<protein>
    <submittedName>
        <fullName evidence="1">Uncharacterized protein</fullName>
    </submittedName>
</protein>
<gene>
    <name evidence="1" type="ORF">HMPREF0058_1671</name>
</gene>
<proteinExistence type="predicted"/>